<dbReference type="PANTHER" id="PTHR10000:SF8">
    <property type="entry name" value="HAD SUPERFAMILY HYDROLASE-LIKE, TYPE 3"/>
    <property type="match status" value="1"/>
</dbReference>
<evidence type="ECO:0000313" key="1">
    <source>
        <dbReference type="EMBL" id="MPM43037.1"/>
    </source>
</evidence>
<dbReference type="SFLD" id="SFLDS00003">
    <property type="entry name" value="Haloacid_Dehalogenase"/>
    <property type="match status" value="1"/>
</dbReference>
<proteinExistence type="predicted"/>
<accession>A0A644ZQK4</accession>
<dbReference type="NCBIfam" id="TIGR00099">
    <property type="entry name" value="Cof-subfamily"/>
    <property type="match status" value="1"/>
</dbReference>
<sequence>MYTVLALDLDGTLTNSTKQIPQRNKDAVRLARERGVHIVLASGRPVLGIEHVAHELGLIGTEATILAYNGGQLVSTADLSVLWERSVDLPTIHTCFAYAKEKGLAALSYDEVGVITEMPDDVHVKLEAYNNAIPIRRVDDLIAETPKPMPKVMIVGEPSLLKLARQDLLPLVGDRADLGFSDPFFMEITARGVQKASSLQVLLGLLNRKEEELMVIGDGLNDVPMFSIAGLAVAMENASDEVKSHAHVLTTSNDEDGVARAIETHILAK</sequence>
<keyword evidence="1" id="KW-0378">Hydrolase</keyword>
<dbReference type="PANTHER" id="PTHR10000">
    <property type="entry name" value="PHOSPHOSERINE PHOSPHATASE"/>
    <property type="match status" value="1"/>
</dbReference>
<dbReference type="SUPFAM" id="SSF56784">
    <property type="entry name" value="HAD-like"/>
    <property type="match status" value="1"/>
</dbReference>
<dbReference type="Gene3D" id="3.40.50.1000">
    <property type="entry name" value="HAD superfamily/HAD-like"/>
    <property type="match status" value="1"/>
</dbReference>
<dbReference type="Gene3D" id="3.30.1240.10">
    <property type="match status" value="1"/>
</dbReference>
<comment type="caution">
    <text evidence="1">The sequence shown here is derived from an EMBL/GenBank/DDBJ whole genome shotgun (WGS) entry which is preliminary data.</text>
</comment>
<dbReference type="InterPro" id="IPR036412">
    <property type="entry name" value="HAD-like_sf"/>
</dbReference>
<name>A0A644ZQK4_9ZZZZ</name>
<dbReference type="CDD" id="cd07516">
    <property type="entry name" value="HAD_Pase"/>
    <property type="match status" value="1"/>
</dbReference>
<dbReference type="GO" id="GO:0005829">
    <property type="term" value="C:cytosol"/>
    <property type="evidence" value="ECO:0007669"/>
    <property type="project" value="TreeGrafter"/>
</dbReference>
<reference evidence="1" key="1">
    <citation type="submission" date="2019-08" db="EMBL/GenBank/DDBJ databases">
        <authorList>
            <person name="Kucharzyk K."/>
            <person name="Murdoch R.W."/>
            <person name="Higgins S."/>
            <person name="Loffler F."/>
        </authorList>
    </citation>
    <scope>NUCLEOTIDE SEQUENCE</scope>
</reference>
<dbReference type="InterPro" id="IPR023214">
    <property type="entry name" value="HAD_sf"/>
</dbReference>
<dbReference type="Pfam" id="PF08282">
    <property type="entry name" value="Hydrolase_3"/>
    <property type="match status" value="1"/>
</dbReference>
<dbReference type="GO" id="GO:0000287">
    <property type="term" value="F:magnesium ion binding"/>
    <property type="evidence" value="ECO:0007669"/>
    <property type="project" value="TreeGrafter"/>
</dbReference>
<dbReference type="AlphaFoldDB" id="A0A644ZQK4"/>
<dbReference type="EC" id="3.1.3.23" evidence="1"/>
<protein>
    <submittedName>
        <fullName evidence="1">Sugar phosphatase YidA</fullName>
        <ecNumber evidence="1">3.1.3.23</ecNumber>
    </submittedName>
</protein>
<dbReference type="EMBL" id="VSSQ01009951">
    <property type="protein sequence ID" value="MPM43037.1"/>
    <property type="molecule type" value="Genomic_DNA"/>
</dbReference>
<dbReference type="GO" id="GO:0050308">
    <property type="term" value="F:sugar-phosphatase activity"/>
    <property type="evidence" value="ECO:0007669"/>
    <property type="project" value="UniProtKB-EC"/>
</dbReference>
<organism evidence="1">
    <name type="scientific">bioreactor metagenome</name>
    <dbReference type="NCBI Taxonomy" id="1076179"/>
    <lineage>
        <taxon>unclassified sequences</taxon>
        <taxon>metagenomes</taxon>
        <taxon>ecological metagenomes</taxon>
    </lineage>
</organism>
<dbReference type="InterPro" id="IPR000150">
    <property type="entry name" value="Cof"/>
</dbReference>
<gene>
    <name evidence="1" type="primary">yidA_16</name>
    <name evidence="1" type="ORF">SDC9_89710</name>
</gene>
<dbReference type="SFLD" id="SFLDG01140">
    <property type="entry name" value="C2.B:_Phosphomannomutase_and_P"/>
    <property type="match status" value="1"/>
</dbReference>